<evidence type="ECO:0000256" key="9">
    <source>
        <dbReference type="ARBA" id="ARBA00025772"/>
    </source>
</evidence>
<evidence type="ECO:0000256" key="4">
    <source>
        <dbReference type="ARBA" id="ARBA00022481"/>
    </source>
</evidence>
<dbReference type="GO" id="GO:0015628">
    <property type="term" value="P:protein secretion by the type II secretion system"/>
    <property type="evidence" value="ECO:0007669"/>
    <property type="project" value="InterPro"/>
</dbReference>
<sequence length="169" mass="18213">MGATGQTARTPRTTPTARGFTLIEMLVVLVIAGILVAAASLTLTRNPRTDLAEEAQRLALAFETASDDAQLRSAPLAWEPESGGYRFLARERDGSWRTLGDDQLLLPRKWSTEVSKVGIRYPGVQNSQGDADRVVFGIEAIDLPVVVTLYGPSAEVRVVGTGNGRYAVQ</sequence>
<reference evidence="13 14" key="1">
    <citation type="submission" date="2020-04" db="EMBL/GenBank/DDBJ databases">
        <authorList>
            <person name="De Canck E."/>
        </authorList>
    </citation>
    <scope>NUCLEOTIDE SEQUENCE [LARGE SCALE GENOMIC DNA]</scope>
    <source>
        <strain evidence="13 14">LMG 28138</strain>
    </source>
</reference>
<keyword evidence="14" id="KW-1185">Reference proteome</keyword>
<evidence type="ECO:0000313" key="13">
    <source>
        <dbReference type="EMBL" id="CAB3778862.1"/>
    </source>
</evidence>
<protein>
    <recommendedName>
        <fullName evidence="2">Type II secretion system protein H</fullName>
    </recommendedName>
    <alternativeName>
        <fullName evidence="10">General secretion pathway protein H</fullName>
    </alternativeName>
</protein>
<comment type="similarity">
    <text evidence="9">Belongs to the GSP H family.</text>
</comment>
<dbReference type="Gene3D" id="3.55.40.10">
    <property type="entry name" value="minor pseudopilin epsh domain"/>
    <property type="match status" value="1"/>
</dbReference>
<dbReference type="GO" id="GO:0005886">
    <property type="term" value="C:plasma membrane"/>
    <property type="evidence" value="ECO:0007669"/>
    <property type="project" value="UniProtKB-SubCell"/>
</dbReference>
<dbReference type="Pfam" id="PF12019">
    <property type="entry name" value="GspH"/>
    <property type="match status" value="1"/>
</dbReference>
<keyword evidence="4" id="KW-0488">Methylation</keyword>
<dbReference type="SUPFAM" id="SSF54523">
    <property type="entry name" value="Pili subunits"/>
    <property type="match status" value="1"/>
</dbReference>
<gene>
    <name evidence="13" type="ORF">LMG28138_00661</name>
</gene>
<keyword evidence="7 11" id="KW-1133">Transmembrane helix</keyword>
<dbReference type="EMBL" id="CADIKM010000002">
    <property type="protein sequence ID" value="CAB3778862.1"/>
    <property type="molecule type" value="Genomic_DNA"/>
</dbReference>
<comment type="subcellular location">
    <subcellularLocation>
        <location evidence="1">Cell inner membrane</location>
        <topology evidence="1">Single-pass membrane protein</topology>
    </subcellularLocation>
</comment>
<evidence type="ECO:0000256" key="2">
    <source>
        <dbReference type="ARBA" id="ARBA00021549"/>
    </source>
</evidence>
<dbReference type="GO" id="GO:0015627">
    <property type="term" value="C:type II protein secretion system complex"/>
    <property type="evidence" value="ECO:0007669"/>
    <property type="project" value="InterPro"/>
</dbReference>
<evidence type="ECO:0000313" key="14">
    <source>
        <dbReference type="Proteomes" id="UP000494115"/>
    </source>
</evidence>
<evidence type="ECO:0000256" key="5">
    <source>
        <dbReference type="ARBA" id="ARBA00022519"/>
    </source>
</evidence>
<accession>A0A6S7B436</accession>
<keyword evidence="6 11" id="KW-0812">Transmembrane</keyword>
<keyword evidence="8 11" id="KW-0472">Membrane</keyword>
<evidence type="ECO:0000256" key="6">
    <source>
        <dbReference type="ARBA" id="ARBA00022692"/>
    </source>
</evidence>
<feature type="transmembrane region" description="Helical" evidence="11">
    <location>
        <begin position="20"/>
        <end position="43"/>
    </location>
</feature>
<name>A0A6S7B436_9BURK</name>
<keyword evidence="3" id="KW-1003">Cell membrane</keyword>
<evidence type="ECO:0000256" key="3">
    <source>
        <dbReference type="ARBA" id="ARBA00022475"/>
    </source>
</evidence>
<evidence type="ECO:0000256" key="10">
    <source>
        <dbReference type="ARBA" id="ARBA00030775"/>
    </source>
</evidence>
<proteinExistence type="inferred from homology"/>
<dbReference type="RefSeq" id="WP_175103358.1">
    <property type="nucleotide sequence ID" value="NZ_CADIKM010000002.1"/>
</dbReference>
<keyword evidence="5" id="KW-0997">Cell inner membrane</keyword>
<dbReference type="InterPro" id="IPR022346">
    <property type="entry name" value="T2SS_GspH"/>
</dbReference>
<dbReference type="InterPro" id="IPR045584">
    <property type="entry name" value="Pilin-like"/>
</dbReference>
<evidence type="ECO:0000259" key="12">
    <source>
        <dbReference type="Pfam" id="PF12019"/>
    </source>
</evidence>
<evidence type="ECO:0000256" key="1">
    <source>
        <dbReference type="ARBA" id="ARBA00004377"/>
    </source>
</evidence>
<evidence type="ECO:0000256" key="7">
    <source>
        <dbReference type="ARBA" id="ARBA00022989"/>
    </source>
</evidence>
<dbReference type="PROSITE" id="PS00409">
    <property type="entry name" value="PROKAR_NTER_METHYL"/>
    <property type="match status" value="1"/>
</dbReference>
<dbReference type="Proteomes" id="UP000494115">
    <property type="component" value="Unassembled WGS sequence"/>
</dbReference>
<dbReference type="NCBIfam" id="TIGR02532">
    <property type="entry name" value="IV_pilin_GFxxxE"/>
    <property type="match status" value="1"/>
</dbReference>
<evidence type="ECO:0000256" key="8">
    <source>
        <dbReference type="ARBA" id="ARBA00023136"/>
    </source>
</evidence>
<evidence type="ECO:0000256" key="11">
    <source>
        <dbReference type="SAM" id="Phobius"/>
    </source>
</evidence>
<dbReference type="AlphaFoldDB" id="A0A6S7B436"/>
<dbReference type="InterPro" id="IPR012902">
    <property type="entry name" value="N_methyl_site"/>
</dbReference>
<organism evidence="13 14">
    <name type="scientific">Pararobbsia alpina</name>
    <dbReference type="NCBI Taxonomy" id="621374"/>
    <lineage>
        <taxon>Bacteria</taxon>
        <taxon>Pseudomonadati</taxon>
        <taxon>Pseudomonadota</taxon>
        <taxon>Betaproteobacteria</taxon>
        <taxon>Burkholderiales</taxon>
        <taxon>Burkholderiaceae</taxon>
        <taxon>Pararobbsia</taxon>
    </lineage>
</organism>
<dbReference type="Pfam" id="PF07963">
    <property type="entry name" value="N_methyl"/>
    <property type="match status" value="1"/>
</dbReference>
<feature type="domain" description="General secretion pathway GspH" evidence="12">
    <location>
        <begin position="54"/>
        <end position="162"/>
    </location>
</feature>